<proteinExistence type="predicted"/>
<evidence type="ECO:0008006" key="6">
    <source>
        <dbReference type="Google" id="ProtNLM"/>
    </source>
</evidence>
<dbReference type="InterPro" id="IPR028098">
    <property type="entry name" value="Glyco_trans_4-like_N"/>
</dbReference>
<dbReference type="InterPro" id="IPR001296">
    <property type="entry name" value="Glyco_trans_1"/>
</dbReference>
<dbReference type="PANTHER" id="PTHR46401:SF2">
    <property type="entry name" value="GLYCOSYLTRANSFERASE WBBK-RELATED"/>
    <property type="match status" value="1"/>
</dbReference>
<dbReference type="GO" id="GO:0016757">
    <property type="term" value="F:glycosyltransferase activity"/>
    <property type="evidence" value="ECO:0007669"/>
    <property type="project" value="InterPro"/>
</dbReference>
<dbReference type="Pfam" id="PF13439">
    <property type="entry name" value="Glyco_transf_4"/>
    <property type="match status" value="1"/>
</dbReference>
<feature type="domain" description="Glycosyl transferase family 1" evidence="2">
    <location>
        <begin position="182"/>
        <end position="342"/>
    </location>
</feature>
<dbReference type="Pfam" id="PF00534">
    <property type="entry name" value="Glycos_transf_1"/>
    <property type="match status" value="1"/>
</dbReference>
<evidence type="ECO:0000259" key="3">
    <source>
        <dbReference type="Pfam" id="PF13439"/>
    </source>
</evidence>
<comment type="caution">
    <text evidence="4">The sequence shown here is derived from an EMBL/GenBank/DDBJ whole genome shotgun (WGS) entry which is preliminary data.</text>
</comment>
<name>A0A1F5IA86_9BACT</name>
<sequence>MVICSPQLGLNPHSFLGGEVFDREILLGLASKGIKVEIILPKNKPHDKNIKNWNIIQLPLTRFPAIFGNLLYLPFLIRIHKKSNFNIVRIHQPQFLGLGCLLFKIFARDVKLIATYHQFGETKLGPFSKTVNNFWDHIVCDSLAVKNKIIENYQISPNKITVVHNGVPRYLKPTKKDKILEKKFGLGGKIVLLFMGLFIERKNPLFLLKVLSTLTQTRSDFVLLFWGDGPLKPQIIQKAKELGVEDKIRIINPIFGPQKNKIHNLADIFVHPSLDEGFALAPLEAMACGKPIVMTKDYSAAEAVNDKVNGLLCRFNDLNHWTGNLNLLISDNKFREKMGKASLDKVKKEFQWEKSVAKHVKVFSKFE</sequence>
<keyword evidence="1" id="KW-0808">Transferase</keyword>
<dbReference type="AlphaFoldDB" id="A0A1F5IA86"/>
<dbReference type="GO" id="GO:0009103">
    <property type="term" value="P:lipopolysaccharide biosynthetic process"/>
    <property type="evidence" value="ECO:0007669"/>
    <property type="project" value="TreeGrafter"/>
</dbReference>
<dbReference type="SUPFAM" id="SSF53756">
    <property type="entry name" value="UDP-Glycosyltransferase/glycogen phosphorylase"/>
    <property type="match status" value="1"/>
</dbReference>
<dbReference type="Proteomes" id="UP000177300">
    <property type="component" value="Unassembled WGS sequence"/>
</dbReference>
<organism evidence="4 5">
    <name type="scientific">Candidatus Curtissbacteria bacterium RIFCSPLOWO2_12_FULL_38_9</name>
    <dbReference type="NCBI Taxonomy" id="1797735"/>
    <lineage>
        <taxon>Bacteria</taxon>
        <taxon>Candidatus Curtissiibacteriota</taxon>
    </lineage>
</organism>
<feature type="domain" description="Glycosyltransferase subfamily 4-like N-terminal" evidence="3">
    <location>
        <begin position="17"/>
        <end position="167"/>
    </location>
</feature>
<reference evidence="4 5" key="1">
    <citation type="journal article" date="2016" name="Nat. Commun.">
        <title>Thousands of microbial genomes shed light on interconnected biogeochemical processes in an aquifer system.</title>
        <authorList>
            <person name="Anantharaman K."/>
            <person name="Brown C.T."/>
            <person name="Hug L.A."/>
            <person name="Sharon I."/>
            <person name="Castelle C.J."/>
            <person name="Probst A.J."/>
            <person name="Thomas B.C."/>
            <person name="Singh A."/>
            <person name="Wilkins M.J."/>
            <person name="Karaoz U."/>
            <person name="Brodie E.L."/>
            <person name="Williams K.H."/>
            <person name="Hubbard S.S."/>
            <person name="Banfield J.F."/>
        </authorList>
    </citation>
    <scope>NUCLEOTIDE SEQUENCE [LARGE SCALE GENOMIC DNA]</scope>
</reference>
<dbReference type="Gene3D" id="3.40.50.2000">
    <property type="entry name" value="Glycogen Phosphorylase B"/>
    <property type="match status" value="2"/>
</dbReference>
<dbReference type="CDD" id="cd03801">
    <property type="entry name" value="GT4_PimA-like"/>
    <property type="match status" value="1"/>
</dbReference>
<accession>A0A1F5IA86</accession>
<evidence type="ECO:0000313" key="5">
    <source>
        <dbReference type="Proteomes" id="UP000177300"/>
    </source>
</evidence>
<dbReference type="EMBL" id="MFBY01000038">
    <property type="protein sequence ID" value="OGE13298.1"/>
    <property type="molecule type" value="Genomic_DNA"/>
</dbReference>
<evidence type="ECO:0000256" key="1">
    <source>
        <dbReference type="ARBA" id="ARBA00022679"/>
    </source>
</evidence>
<protein>
    <recommendedName>
        <fullName evidence="6">Glycosyl transferase family 1 domain-containing protein</fullName>
    </recommendedName>
</protein>
<gene>
    <name evidence="4" type="ORF">A3G14_05450</name>
</gene>
<evidence type="ECO:0000313" key="4">
    <source>
        <dbReference type="EMBL" id="OGE13298.1"/>
    </source>
</evidence>
<dbReference type="PANTHER" id="PTHR46401">
    <property type="entry name" value="GLYCOSYLTRANSFERASE WBBK-RELATED"/>
    <property type="match status" value="1"/>
</dbReference>
<evidence type="ECO:0000259" key="2">
    <source>
        <dbReference type="Pfam" id="PF00534"/>
    </source>
</evidence>